<dbReference type="AlphaFoldDB" id="A0A175VRS6"/>
<evidence type="ECO:0000313" key="3">
    <source>
        <dbReference type="Proteomes" id="UP000078237"/>
    </source>
</evidence>
<comment type="caution">
    <text evidence="2">The sequence shown here is derived from an EMBL/GenBank/DDBJ whole genome shotgun (WGS) entry which is preliminary data.</text>
</comment>
<evidence type="ECO:0000256" key="1">
    <source>
        <dbReference type="SAM" id="Phobius"/>
    </source>
</evidence>
<keyword evidence="3" id="KW-1185">Reference proteome</keyword>
<protein>
    <submittedName>
        <fullName evidence="2">Uncharacterized protein</fullName>
    </submittedName>
</protein>
<evidence type="ECO:0000313" key="2">
    <source>
        <dbReference type="EMBL" id="KXX74198.1"/>
    </source>
</evidence>
<dbReference type="EMBL" id="LCTW02000376">
    <property type="protein sequence ID" value="KXX74198.1"/>
    <property type="molecule type" value="Genomic_DNA"/>
</dbReference>
<sequence length="101" mass="10845">HIDPNAILSESLSASSFDISLSDLSFPSGIQHQLSRLNTALHAVFVFHVFTVSFLPSFFTPFTIANAVLSDLTTVNLDLWATMTTATGTAAAEALETSDNR</sequence>
<organism evidence="2 3">
    <name type="scientific">Madurella mycetomatis</name>
    <dbReference type="NCBI Taxonomy" id="100816"/>
    <lineage>
        <taxon>Eukaryota</taxon>
        <taxon>Fungi</taxon>
        <taxon>Dikarya</taxon>
        <taxon>Ascomycota</taxon>
        <taxon>Pezizomycotina</taxon>
        <taxon>Sordariomycetes</taxon>
        <taxon>Sordariomycetidae</taxon>
        <taxon>Sordariales</taxon>
        <taxon>Sordariales incertae sedis</taxon>
        <taxon>Madurella</taxon>
    </lineage>
</organism>
<dbReference type="Proteomes" id="UP000078237">
    <property type="component" value="Unassembled WGS sequence"/>
</dbReference>
<reference evidence="2 3" key="1">
    <citation type="journal article" date="2016" name="Genome Announc.">
        <title>Genome Sequence of Madurella mycetomatis mm55, Isolated from a Human Mycetoma Case in Sudan.</title>
        <authorList>
            <person name="Smit S."/>
            <person name="Derks M.F."/>
            <person name="Bervoets S."/>
            <person name="Fahal A."/>
            <person name="van Leeuwen W."/>
            <person name="van Belkum A."/>
            <person name="van de Sande W.W."/>
        </authorList>
    </citation>
    <scope>NUCLEOTIDE SEQUENCE [LARGE SCALE GENOMIC DNA]</scope>
    <source>
        <strain evidence="3">mm55</strain>
    </source>
</reference>
<name>A0A175VRS6_9PEZI</name>
<feature type="transmembrane region" description="Helical" evidence="1">
    <location>
        <begin position="40"/>
        <end position="59"/>
    </location>
</feature>
<dbReference type="VEuPathDB" id="FungiDB:MMYC01_210001"/>
<keyword evidence="1" id="KW-0472">Membrane</keyword>
<keyword evidence="1" id="KW-0812">Transmembrane</keyword>
<accession>A0A175VRS6</accession>
<keyword evidence="1" id="KW-1133">Transmembrane helix</keyword>
<feature type="non-terminal residue" evidence="2">
    <location>
        <position position="1"/>
    </location>
</feature>
<proteinExistence type="predicted"/>
<gene>
    <name evidence="2" type="ORF">MMYC01_210001</name>
</gene>